<protein>
    <submittedName>
        <fullName evidence="1">Uncharacterized protein</fullName>
    </submittedName>
</protein>
<reference evidence="1" key="1">
    <citation type="journal article" date="2020" name="Nature">
        <title>Giant virus diversity and host interactions through global metagenomics.</title>
        <authorList>
            <person name="Schulz F."/>
            <person name="Roux S."/>
            <person name="Paez-Espino D."/>
            <person name="Jungbluth S."/>
            <person name="Walsh D.A."/>
            <person name="Denef V.J."/>
            <person name="McMahon K.D."/>
            <person name="Konstantinidis K.T."/>
            <person name="Eloe-Fadrosh E.A."/>
            <person name="Kyrpides N.C."/>
            <person name="Woyke T."/>
        </authorList>
    </citation>
    <scope>NUCLEOTIDE SEQUENCE</scope>
    <source>
        <strain evidence="1">GVMAG-M-3300013004-44</strain>
    </source>
</reference>
<accession>A0A6C0BIU0</accession>
<evidence type="ECO:0000313" key="1">
    <source>
        <dbReference type="EMBL" id="QHS91253.1"/>
    </source>
</evidence>
<dbReference type="AlphaFoldDB" id="A0A6C0BIU0"/>
<proteinExistence type="predicted"/>
<name>A0A6C0BIU0_9ZZZZ</name>
<dbReference type="EMBL" id="MN739157">
    <property type="protein sequence ID" value="QHS91253.1"/>
    <property type="molecule type" value="Genomic_DNA"/>
</dbReference>
<sequence length="90" mass="10160">MSHLTMNTLITPSMPATPVKKRKIITPDAPYKKPQCARILDKKEKWAASNVSLKAKLAASNDAWMTEIMEAIMREELSTFTLLEKVLNDN</sequence>
<organism evidence="1">
    <name type="scientific">viral metagenome</name>
    <dbReference type="NCBI Taxonomy" id="1070528"/>
    <lineage>
        <taxon>unclassified sequences</taxon>
        <taxon>metagenomes</taxon>
        <taxon>organismal metagenomes</taxon>
    </lineage>
</organism>